<dbReference type="InterPro" id="IPR005331">
    <property type="entry name" value="Sulfotransferase"/>
</dbReference>
<dbReference type="PANTHER" id="PTHR12137:SF54">
    <property type="entry name" value="CARBOHYDRATE SULFOTRANSFERASE"/>
    <property type="match status" value="1"/>
</dbReference>
<evidence type="ECO:0000256" key="1">
    <source>
        <dbReference type="ARBA" id="ARBA00004323"/>
    </source>
</evidence>
<comment type="similarity">
    <text evidence="2">Belongs to the sulfotransferase 2 family.</text>
</comment>
<evidence type="ECO:0000256" key="9">
    <source>
        <dbReference type="SAM" id="MobiDB-lite"/>
    </source>
</evidence>
<evidence type="ECO:0000256" key="6">
    <source>
        <dbReference type="ARBA" id="ARBA00023034"/>
    </source>
</evidence>
<feature type="transmembrane region" description="Helical" evidence="10">
    <location>
        <begin position="92"/>
        <end position="114"/>
    </location>
</feature>
<evidence type="ECO:0000256" key="7">
    <source>
        <dbReference type="ARBA" id="ARBA00023136"/>
    </source>
</evidence>
<sequence length="424" mass="47919">MQPRNKADARPDKQSGIIGNEENEHPNKSPGWQRSALQREGPMAKATATSKHETLSSSASKSTTSALDGVPLDASRHFLFALRTKITLHNALFFLIIKALIIALLINFHLVYLLSKFDLVSPISPISEGGNHGQNKRALFACVKTVADECQLYPCVKDDGVFTETNSPEGSFGYAGRFVHRDTDVGKPLMETIGDKGWGSGCVVSEKYRFVYIHVLKSGGTATKEFLRKSLCGRDDKDCEHVDPFILRPSGCRAAILNYTDYFTFSFVRNPFSRMYSMYSMMDGFPLEPGQRVTDTFSFPDFVMKPKERKNHTTMHAGHYERQTNFIFSNHTCPSFDFLGRVEHYDEDMRTILKHLNATELIAYHDELGGKVQPANTWGSNKKRSIGGDLRKEYSYREVVNTVVSRYRRDFNLLGYDSHTVPSY</sequence>
<evidence type="ECO:0000256" key="10">
    <source>
        <dbReference type="SAM" id="Phobius"/>
    </source>
</evidence>
<dbReference type="AlphaFoldDB" id="A0ABD3PEE6"/>
<dbReference type="InterPro" id="IPR018011">
    <property type="entry name" value="Carb_sulfotrans_8-10"/>
</dbReference>
<comment type="caution">
    <text evidence="11">The sequence shown here is derived from an EMBL/GenBank/DDBJ whole genome shotgun (WGS) entry which is preliminary data.</text>
</comment>
<gene>
    <name evidence="11" type="ORF">HJC23_003209</name>
</gene>
<dbReference type="GO" id="GO:0000139">
    <property type="term" value="C:Golgi membrane"/>
    <property type="evidence" value="ECO:0007669"/>
    <property type="project" value="UniProtKB-SubCell"/>
</dbReference>
<proteinExistence type="inferred from homology"/>
<dbReference type="Proteomes" id="UP001516023">
    <property type="component" value="Unassembled WGS sequence"/>
</dbReference>
<accession>A0ABD3PEE6</accession>
<evidence type="ECO:0000256" key="5">
    <source>
        <dbReference type="ARBA" id="ARBA00022989"/>
    </source>
</evidence>
<evidence type="ECO:0000256" key="2">
    <source>
        <dbReference type="ARBA" id="ARBA00006339"/>
    </source>
</evidence>
<dbReference type="Pfam" id="PF03567">
    <property type="entry name" value="Sulfotransfer_2"/>
    <property type="match status" value="1"/>
</dbReference>
<evidence type="ECO:0000313" key="11">
    <source>
        <dbReference type="EMBL" id="KAL3786092.1"/>
    </source>
</evidence>
<feature type="compositionally biased region" description="Low complexity" evidence="9">
    <location>
        <begin position="55"/>
        <end position="66"/>
    </location>
</feature>
<evidence type="ECO:0000256" key="4">
    <source>
        <dbReference type="ARBA" id="ARBA00022692"/>
    </source>
</evidence>
<dbReference type="InterPro" id="IPR027417">
    <property type="entry name" value="P-loop_NTPase"/>
</dbReference>
<keyword evidence="6" id="KW-0333">Golgi apparatus</keyword>
<name>A0ABD3PEE6_9STRA</name>
<keyword evidence="8" id="KW-0325">Glycoprotein</keyword>
<evidence type="ECO:0000256" key="3">
    <source>
        <dbReference type="ARBA" id="ARBA00022679"/>
    </source>
</evidence>
<comment type="subcellular location">
    <subcellularLocation>
        <location evidence="1">Golgi apparatus membrane</location>
        <topology evidence="1">Single-pass type II membrane protein</topology>
    </subcellularLocation>
</comment>
<feature type="compositionally biased region" description="Basic and acidic residues" evidence="9">
    <location>
        <begin position="1"/>
        <end position="13"/>
    </location>
</feature>
<feature type="region of interest" description="Disordered" evidence="9">
    <location>
        <begin position="1"/>
        <end position="66"/>
    </location>
</feature>
<protein>
    <recommendedName>
        <fullName evidence="13">Sulfotransferase</fullName>
    </recommendedName>
</protein>
<keyword evidence="4 10" id="KW-0812">Transmembrane</keyword>
<dbReference type="Gene3D" id="3.40.50.300">
    <property type="entry name" value="P-loop containing nucleotide triphosphate hydrolases"/>
    <property type="match status" value="1"/>
</dbReference>
<dbReference type="PANTHER" id="PTHR12137">
    <property type="entry name" value="CARBOHYDRATE SULFOTRANSFERASE"/>
    <property type="match status" value="1"/>
</dbReference>
<evidence type="ECO:0000313" key="12">
    <source>
        <dbReference type="Proteomes" id="UP001516023"/>
    </source>
</evidence>
<reference evidence="11 12" key="1">
    <citation type="journal article" date="2020" name="G3 (Bethesda)">
        <title>Improved Reference Genome for Cyclotella cryptica CCMP332, a Model for Cell Wall Morphogenesis, Salinity Adaptation, and Lipid Production in Diatoms (Bacillariophyta).</title>
        <authorList>
            <person name="Roberts W.R."/>
            <person name="Downey K.M."/>
            <person name="Ruck E.C."/>
            <person name="Traller J.C."/>
            <person name="Alverson A.J."/>
        </authorList>
    </citation>
    <scope>NUCLEOTIDE SEQUENCE [LARGE SCALE GENOMIC DNA]</scope>
    <source>
        <strain evidence="11 12">CCMP332</strain>
    </source>
</reference>
<dbReference type="GO" id="GO:0008146">
    <property type="term" value="F:sulfotransferase activity"/>
    <property type="evidence" value="ECO:0007669"/>
    <property type="project" value="UniProtKB-ARBA"/>
</dbReference>
<keyword evidence="3" id="KW-0808">Transferase</keyword>
<dbReference type="EMBL" id="JABMIG020000202">
    <property type="protein sequence ID" value="KAL3786092.1"/>
    <property type="molecule type" value="Genomic_DNA"/>
</dbReference>
<evidence type="ECO:0000256" key="8">
    <source>
        <dbReference type="ARBA" id="ARBA00023180"/>
    </source>
</evidence>
<keyword evidence="12" id="KW-1185">Reference proteome</keyword>
<keyword evidence="7 10" id="KW-0472">Membrane</keyword>
<organism evidence="11 12">
    <name type="scientific">Cyclotella cryptica</name>
    <dbReference type="NCBI Taxonomy" id="29204"/>
    <lineage>
        <taxon>Eukaryota</taxon>
        <taxon>Sar</taxon>
        <taxon>Stramenopiles</taxon>
        <taxon>Ochrophyta</taxon>
        <taxon>Bacillariophyta</taxon>
        <taxon>Coscinodiscophyceae</taxon>
        <taxon>Thalassiosirophycidae</taxon>
        <taxon>Stephanodiscales</taxon>
        <taxon>Stephanodiscaceae</taxon>
        <taxon>Cyclotella</taxon>
    </lineage>
</organism>
<keyword evidence="5 10" id="KW-1133">Transmembrane helix</keyword>
<evidence type="ECO:0008006" key="13">
    <source>
        <dbReference type="Google" id="ProtNLM"/>
    </source>
</evidence>